<reference evidence="1 2" key="1">
    <citation type="submission" date="2016-10" db="EMBL/GenBank/DDBJ databases">
        <authorList>
            <person name="de Groot N.N."/>
        </authorList>
    </citation>
    <scope>NUCLEOTIDE SEQUENCE [LARGE SCALE GENOMIC DNA]</scope>
    <source>
        <strain evidence="1 2">Nm9</strain>
    </source>
</reference>
<evidence type="ECO:0000313" key="1">
    <source>
        <dbReference type="EMBL" id="SEQ46450.1"/>
    </source>
</evidence>
<name>A0A1H9G8R1_9PROT</name>
<dbReference type="Proteomes" id="UP000181998">
    <property type="component" value="Unassembled WGS sequence"/>
</dbReference>
<evidence type="ECO:0000313" key="2">
    <source>
        <dbReference type="Proteomes" id="UP000181998"/>
    </source>
</evidence>
<accession>A0A1H9G8R1</accession>
<proteinExistence type="predicted"/>
<dbReference type="EMBL" id="FOFX01000057">
    <property type="protein sequence ID" value="SEQ46450.1"/>
    <property type="molecule type" value="Genomic_DNA"/>
</dbReference>
<organism evidence="1 2">
    <name type="scientific">Nitrosomonas ureae</name>
    <dbReference type="NCBI Taxonomy" id="44577"/>
    <lineage>
        <taxon>Bacteria</taxon>
        <taxon>Pseudomonadati</taxon>
        <taxon>Pseudomonadota</taxon>
        <taxon>Betaproteobacteria</taxon>
        <taxon>Nitrosomonadales</taxon>
        <taxon>Nitrosomonadaceae</taxon>
        <taxon>Nitrosomonas</taxon>
    </lineage>
</organism>
<protein>
    <recommendedName>
        <fullName evidence="3">Transposase of IS4/5 family</fullName>
    </recommendedName>
</protein>
<sequence length="31" mass="3608">MTQVHRRHDISDKVWALLEPHLPGREGSWGV</sequence>
<evidence type="ECO:0008006" key="3">
    <source>
        <dbReference type="Google" id="ProtNLM"/>
    </source>
</evidence>
<gene>
    <name evidence="1" type="ORF">SAMN05421510_105717</name>
</gene>
<dbReference type="AlphaFoldDB" id="A0A1H9G8R1"/>